<accession>K0SSN5</accession>
<dbReference type="InterPro" id="IPR036852">
    <property type="entry name" value="Peptidase_S8/S53_dom_sf"/>
</dbReference>
<evidence type="ECO:0000313" key="5">
    <source>
        <dbReference type="Proteomes" id="UP000266841"/>
    </source>
</evidence>
<dbReference type="EC" id="3.4.21.62" evidence="2"/>
<dbReference type="GO" id="GO:0006508">
    <property type="term" value="P:proteolysis"/>
    <property type="evidence" value="ECO:0007669"/>
    <property type="project" value="InterPro"/>
</dbReference>
<dbReference type="Pfam" id="PF01549">
    <property type="entry name" value="ShK"/>
    <property type="match status" value="1"/>
</dbReference>
<dbReference type="InterPro" id="IPR000209">
    <property type="entry name" value="Peptidase_S8/S53_dom"/>
</dbReference>
<protein>
    <recommendedName>
        <fullName evidence="2">subtilisin</fullName>
        <ecNumber evidence="2">3.4.21.62</ecNumber>
    </recommendedName>
</protein>
<reference evidence="4 5" key="1">
    <citation type="journal article" date="2012" name="Genome Biol.">
        <title>Genome and low-iron response of an oceanic diatom adapted to chronic iron limitation.</title>
        <authorList>
            <person name="Lommer M."/>
            <person name="Specht M."/>
            <person name="Roy A.S."/>
            <person name="Kraemer L."/>
            <person name="Andreson R."/>
            <person name="Gutowska M.A."/>
            <person name="Wolf J."/>
            <person name="Bergner S.V."/>
            <person name="Schilhabel M.B."/>
            <person name="Klostermeier U.C."/>
            <person name="Beiko R.G."/>
            <person name="Rosenstiel P."/>
            <person name="Hippler M."/>
            <person name="Laroche J."/>
        </authorList>
    </citation>
    <scope>NUCLEOTIDE SEQUENCE [LARGE SCALE GENOMIC DNA]</scope>
    <source>
        <strain evidence="4 5">CCMP1005</strain>
    </source>
</reference>
<proteinExistence type="predicted"/>
<dbReference type="Proteomes" id="UP000266841">
    <property type="component" value="Unassembled WGS sequence"/>
</dbReference>
<evidence type="ECO:0000256" key="2">
    <source>
        <dbReference type="ARBA" id="ARBA00023619"/>
    </source>
</evidence>
<dbReference type="SUPFAM" id="SSF52743">
    <property type="entry name" value="Subtilisin-like"/>
    <property type="match status" value="1"/>
</dbReference>
<dbReference type="GO" id="GO:0004252">
    <property type="term" value="F:serine-type endopeptidase activity"/>
    <property type="evidence" value="ECO:0007669"/>
    <property type="project" value="UniProtKB-EC"/>
</dbReference>
<name>K0SSN5_THAOC</name>
<keyword evidence="5" id="KW-1185">Reference proteome</keyword>
<evidence type="ECO:0000259" key="3">
    <source>
        <dbReference type="PROSITE" id="PS51670"/>
    </source>
</evidence>
<feature type="domain" description="ShKT" evidence="3">
    <location>
        <begin position="484"/>
        <end position="523"/>
    </location>
</feature>
<organism evidence="4 5">
    <name type="scientific">Thalassiosira oceanica</name>
    <name type="common">Marine diatom</name>
    <dbReference type="NCBI Taxonomy" id="159749"/>
    <lineage>
        <taxon>Eukaryota</taxon>
        <taxon>Sar</taxon>
        <taxon>Stramenopiles</taxon>
        <taxon>Ochrophyta</taxon>
        <taxon>Bacillariophyta</taxon>
        <taxon>Coscinodiscophyceae</taxon>
        <taxon>Thalassiosirophycidae</taxon>
        <taxon>Thalassiosirales</taxon>
        <taxon>Thalassiosiraceae</taxon>
        <taxon>Thalassiosira</taxon>
    </lineage>
</organism>
<dbReference type="AlphaFoldDB" id="K0SSN5"/>
<comment type="caution">
    <text evidence="4">The sequence shown here is derived from an EMBL/GenBank/DDBJ whole genome shotgun (WGS) entry which is preliminary data.</text>
</comment>
<dbReference type="Gene3D" id="3.40.50.200">
    <property type="entry name" value="Peptidase S8/S53 domain"/>
    <property type="match status" value="1"/>
</dbReference>
<sequence>MLDKLPAKFGLLALGIGGSIPAAAGGVCMHDYYLLEGETAQGKVVEYESLGLASAVEASPTFSLPPETLRELSSAEDGLPDLSRWTRFSYTCPQVATAEGISEEEEEHLVNEKIEGLSGDDQVQIVSRVPVPPPQLRRRRADRRIREGTMAEMDDVTTFSFKNLTPDFTDLQSYLRANTETHNGIDAEYSWSFEGGSGKGVTIYDIEYDANPFHEDLGVLLEGGNSNLLTQDGGYRNPFDSEHGTAVFGVMLATKDNGIGIVGISHGAKGKLASEMNANGHPRRANAIVLATNDAKPGDVILLEMQTNVCGLGLGPAEWDLAVRDATKVAVANGIVVVATAGNGGVNLDAPRCFGAFDRERYDSGAIFVGAGGSGRFCEGGSPRPREKMEYSPYGRRMDLQGWGECITTAGYGEGLYGEDEGIMDNRKFYTDDFGGTSGPAVRCRRGGKHSRHRVGKIWEAARASSTSIAFGEHWNSPTIHQEDRDGDKEPMCPYYASIGDCENDPEFMRSECPESCNIPSPCPGVICPKETDTVMDEVRHNIEIRSCPATYAEKCGVETLIGPLVNLRNAIDTLLSDKTSSKSSKKSRIEYTHTDIPGDYDLLSMPTELEMKFSY</sequence>
<dbReference type="PROSITE" id="PS51670">
    <property type="entry name" value="SHKT"/>
    <property type="match status" value="1"/>
</dbReference>
<evidence type="ECO:0000256" key="1">
    <source>
        <dbReference type="ARBA" id="ARBA00023529"/>
    </source>
</evidence>
<comment type="catalytic activity">
    <reaction evidence="1">
        <text>Hydrolysis of proteins with broad specificity for peptide bonds, and a preference for a large uncharged residue in P1. Hydrolyzes peptide amides.</text>
        <dbReference type="EC" id="3.4.21.62"/>
    </reaction>
</comment>
<dbReference type="OrthoDB" id="291007at2759"/>
<gene>
    <name evidence="4" type="ORF">THAOC_18264</name>
</gene>
<dbReference type="EMBL" id="AGNL01020207">
    <property type="protein sequence ID" value="EJK61282.1"/>
    <property type="molecule type" value="Genomic_DNA"/>
</dbReference>
<dbReference type="InterPro" id="IPR003582">
    <property type="entry name" value="ShKT_dom"/>
</dbReference>
<dbReference type="Pfam" id="PF00082">
    <property type="entry name" value="Peptidase_S8"/>
    <property type="match status" value="1"/>
</dbReference>
<evidence type="ECO:0000313" key="4">
    <source>
        <dbReference type="EMBL" id="EJK61282.1"/>
    </source>
</evidence>